<feature type="region of interest" description="Disordered" evidence="9">
    <location>
        <begin position="288"/>
        <end position="311"/>
    </location>
</feature>
<feature type="compositionally biased region" description="Low complexity" evidence="9">
    <location>
        <begin position="11"/>
        <end position="23"/>
    </location>
</feature>
<evidence type="ECO:0000256" key="8">
    <source>
        <dbReference type="PROSITE-ProRule" id="PRU00708"/>
    </source>
</evidence>
<evidence type="ECO:0000313" key="11">
    <source>
        <dbReference type="Proteomes" id="UP000265427"/>
    </source>
</evidence>
<keyword evidence="3" id="KW-0489">Methyltransferase</keyword>
<evidence type="ECO:0000313" key="10">
    <source>
        <dbReference type="EMBL" id="RHY03060.1"/>
    </source>
</evidence>
<dbReference type="Pfam" id="PF13041">
    <property type="entry name" value="PPR_2"/>
    <property type="match status" value="1"/>
</dbReference>
<evidence type="ECO:0000256" key="7">
    <source>
        <dbReference type="ARBA" id="ARBA00022737"/>
    </source>
</evidence>
<dbReference type="Proteomes" id="UP000265427">
    <property type="component" value="Unassembled WGS sequence"/>
</dbReference>
<dbReference type="PROSITE" id="PS51375">
    <property type="entry name" value="PPR"/>
    <property type="match status" value="2"/>
</dbReference>
<reference evidence="10 11" key="1">
    <citation type="submission" date="2018-08" db="EMBL/GenBank/DDBJ databases">
        <title>Aphanomyces genome sequencing and annotation.</title>
        <authorList>
            <person name="Minardi D."/>
            <person name="Oidtmann B."/>
            <person name="Van Der Giezen M."/>
            <person name="Studholme D.J."/>
        </authorList>
    </citation>
    <scope>NUCLEOTIDE SEQUENCE [LARGE SCALE GENOMIC DNA]</scope>
    <source>
        <strain evidence="10 11">Kv</strain>
    </source>
</reference>
<dbReference type="Gene3D" id="3.40.50.150">
    <property type="entry name" value="Vaccinia Virus protein VP39"/>
    <property type="match status" value="1"/>
</dbReference>
<proteinExistence type="predicted"/>
<feature type="compositionally biased region" description="Basic and acidic residues" evidence="9">
    <location>
        <begin position="292"/>
        <end position="311"/>
    </location>
</feature>
<dbReference type="Gene3D" id="1.25.40.10">
    <property type="entry name" value="Tetratricopeptide repeat domain"/>
    <property type="match status" value="1"/>
</dbReference>
<evidence type="ECO:0000256" key="6">
    <source>
        <dbReference type="ARBA" id="ARBA00022694"/>
    </source>
</evidence>
<dbReference type="VEuPathDB" id="FungiDB:H257_09076"/>
<feature type="repeat" description="PPR" evidence="8">
    <location>
        <begin position="146"/>
        <end position="180"/>
    </location>
</feature>
<feature type="region of interest" description="Disordered" evidence="9">
    <location>
        <begin position="1"/>
        <end position="75"/>
    </location>
</feature>
<dbReference type="PANTHER" id="PTHR47447:SF17">
    <property type="entry name" value="OS12G0638900 PROTEIN"/>
    <property type="match status" value="1"/>
</dbReference>
<dbReference type="InterPro" id="IPR029063">
    <property type="entry name" value="SAM-dependent_MTases_sf"/>
</dbReference>
<dbReference type="SUPFAM" id="SSF48452">
    <property type="entry name" value="TPR-like"/>
    <property type="match status" value="1"/>
</dbReference>
<evidence type="ECO:0000256" key="5">
    <source>
        <dbReference type="ARBA" id="ARBA00022691"/>
    </source>
</evidence>
<evidence type="ECO:0000256" key="9">
    <source>
        <dbReference type="SAM" id="MobiDB-lite"/>
    </source>
</evidence>
<accession>A0A397A587</accession>
<keyword evidence="7" id="KW-0677">Repeat</keyword>
<keyword evidence="6" id="KW-0819">tRNA processing</keyword>
<dbReference type="PROSITE" id="PS51625">
    <property type="entry name" value="SAM_MT_TRMB"/>
    <property type="match status" value="1"/>
</dbReference>
<dbReference type="Pfam" id="PF13812">
    <property type="entry name" value="PPR_3"/>
    <property type="match status" value="1"/>
</dbReference>
<gene>
    <name evidence="10" type="ORF">DYB36_003719</name>
</gene>
<dbReference type="Pfam" id="PF02390">
    <property type="entry name" value="Methyltransf_4"/>
    <property type="match status" value="1"/>
</dbReference>
<dbReference type="NCBIfam" id="TIGR00756">
    <property type="entry name" value="PPR"/>
    <property type="match status" value="2"/>
</dbReference>
<evidence type="ECO:0000256" key="3">
    <source>
        <dbReference type="ARBA" id="ARBA00022603"/>
    </source>
</evidence>
<comment type="caution">
    <text evidence="10">The sequence shown here is derived from an EMBL/GenBank/DDBJ whole genome shotgun (WGS) entry which is preliminary data.</text>
</comment>
<protein>
    <recommendedName>
        <fullName evidence="2">tRNA (guanine(46)-N(7))-methyltransferase</fullName>
        <ecNumber evidence="2">2.1.1.33</ecNumber>
    </recommendedName>
</protein>
<evidence type="ECO:0000256" key="1">
    <source>
        <dbReference type="ARBA" id="ARBA00000142"/>
    </source>
</evidence>
<sequence>MMPEDKPTNPTPAAAPAKPTKAAHQSGHSKKKSTPFRGSKPPTFDKSNLPHKRKGPPHHEHHPVSSSFKKPKKDAPETVKLNKELAQYASRKQLPEAQATFNDAVANHLANSYTYVNMMNVCVRCGDLSQATSVFDAMKAAKISPDVVAYTTLLKGLCGEGRLDDAMQHVKAMEAAKVPLNVRTVNTLLRGCILVGDVRTAEAIFDATVGKWRLAPDDSTWEYVIALLCRNLQLKKALSVFGRGLLANGCNVGSNAATLLNLARAATILGDISTAHKYVAMTLRNLAAKNPETPEPRNPEDQHGGKRGWHEASESRQESLAVFLQIKRDELARELSVISTYLEQLSQQASNMSDDGAARDAILDMYKKVLLIPLTPKRDQSLAEALAVGVLDTMGLRAVLKKHFPDKVATVQLSFERRLSSTTDVVKLRKVFGKDRVQALPVKVEICSGAGEWVVNQAKKDQGKALWVAMEIRHDRVYQIFTQAVFDNVTNLSIIAGDAAVGIQRHMKPNQVDFMFINQPEPPQQTGSMNTQAKHLLTATFLDHAMQLVKPDGRLTIVTDNKWYAQFLLKIVCKLKHVYGVALKKRQTVESHGSFHIYMGHPPKECGVADEHASSYFDRLAKQDSIRGSQGTYFLSIAKRIAA</sequence>
<keyword evidence="4" id="KW-0808">Transferase</keyword>
<name>A0A397A587_APHAT</name>
<feature type="compositionally biased region" description="Basic residues" evidence="9">
    <location>
        <begin position="49"/>
        <end position="61"/>
    </location>
</feature>
<evidence type="ECO:0000256" key="2">
    <source>
        <dbReference type="ARBA" id="ARBA00011977"/>
    </source>
</evidence>
<dbReference type="EC" id="2.1.1.33" evidence="2"/>
<dbReference type="GO" id="GO:0008176">
    <property type="term" value="F:tRNA (guanine(46)-N7)-methyltransferase activity"/>
    <property type="evidence" value="ECO:0007669"/>
    <property type="project" value="UniProtKB-EC"/>
</dbReference>
<dbReference type="PANTHER" id="PTHR47447">
    <property type="entry name" value="OS03G0856100 PROTEIN"/>
    <property type="match status" value="1"/>
</dbReference>
<dbReference type="InterPro" id="IPR011990">
    <property type="entry name" value="TPR-like_helical_dom_sf"/>
</dbReference>
<dbReference type="AlphaFoldDB" id="A0A397A587"/>
<comment type="catalytic activity">
    <reaction evidence="1">
        <text>guanosine(46) in tRNA + S-adenosyl-L-methionine = N(7)-methylguanosine(46) in tRNA + S-adenosyl-L-homocysteine</text>
        <dbReference type="Rhea" id="RHEA:42708"/>
        <dbReference type="Rhea" id="RHEA-COMP:10188"/>
        <dbReference type="Rhea" id="RHEA-COMP:10189"/>
        <dbReference type="ChEBI" id="CHEBI:57856"/>
        <dbReference type="ChEBI" id="CHEBI:59789"/>
        <dbReference type="ChEBI" id="CHEBI:74269"/>
        <dbReference type="ChEBI" id="CHEBI:74480"/>
        <dbReference type="EC" id="2.1.1.33"/>
    </reaction>
</comment>
<dbReference type="InterPro" id="IPR002885">
    <property type="entry name" value="PPR_rpt"/>
</dbReference>
<dbReference type="InterPro" id="IPR003358">
    <property type="entry name" value="tRNA_(Gua-N-7)_MeTrfase_Trmb"/>
</dbReference>
<keyword evidence="5" id="KW-0949">S-adenosyl-L-methionine</keyword>
<organism evidence="10 11">
    <name type="scientific">Aphanomyces astaci</name>
    <name type="common">Crayfish plague agent</name>
    <dbReference type="NCBI Taxonomy" id="112090"/>
    <lineage>
        <taxon>Eukaryota</taxon>
        <taxon>Sar</taxon>
        <taxon>Stramenopiles</taxon>
        <taxon>Oomycota</taxon>
        <taxon>Saprolegniomycetes</taxon>
        <taxon>Saprolegniales</taxon>
        <taxon>Verrucalvaceae</taxon>
        <taxon>Aphanomyces</taxon>
    </lineage>
</organism>
<evidence type="ECO:0000256" key="4">
    <source>
        <dbReference type="ARBA" id="ARBA00022679"/>
    </source>
</evidence>
<dbReference type="EMBL" id="QUSZ01007252">
    <property type="protein sequence ID" value="RHY03060.1"/>
    <property type="molecule type" value="Genomic_DNA"/>
</dbReference>
<feature type="repeat" description="PPR" evidence="8">
    <location>
        <begin position="111"/>
        <end position="145"/>
    </location>
</feature>
<dbReference type="SUPFAM" id="SSF53335">
    <property type="entry name" value="S-adenosyl-L-methionine-dependent methyltransferases"/>
    <property type="match status" value="1"/>
</dbReference>